<organism evidence="1 2">
    <name type="scientific">Pistacia integerrima</name>
    <dbReference type="NCBI Taxonomy" id="434235"/>
    <lineage>
        <taxon>Eukaryota</taxon>
        <taxon>Viridiplantae</taxon>
        <taxon>Streptophyta</taxon>
        <taxon>Embryophyta</taxon>
        <taxon>Tracheophyta</taxon>
        <taxon>Spermatophyta</taxon>
        <taxon>Magnoliopsida</taxon>
        <taxon>eudicotyledons</taxon>
        <taxon>Gunneridae</taxon>
        <taxon>Pentapetalae</taxon>
        <taxon>rosids</taxon>
        <taxon>malvids</taxon>
        <taxon>Sapindales</taxon>
        <taxon>Anacardiaceae</taxon>
        <taxon>Pistacia</taxon>
    </lineage>
</organism>
<protein>
    <submittedName>
        <fullName evidence="1">Uncharacterized protein</fullName>
    </submittedName>
</protein>
<gene>
    <name evidence="1" type="ORF">Pint_21517</name>
</gene>
<keyword evidence="2" id="KW-1185">Reference proteome</keyword>
<sequence length="530" mass="58857">MGLMKSGQYTFQISFLLLPIKASTLCPRFCGNVSIKYPFGIGDGCYMDKGFEVTCDNGKPYLSSINLELSEGFYYPSYTIGVKFPEVSLNSTMTSIDLSGSPFSFSRMKNSFISVGCDSYGSGNQNNLNTTACQSFCTCDPNQNVAGCCDVICTLPTNRTFNNTASISNFYSERIGQNCSFAFMVDQEWLQSNYLTNPSVLRGKEPIPARLEWGIYKGPCVELYSSHYTSCNADDYCIMHLSSNHICVCDNQMSDRFQGCTGDLICNTKSGYNCSAKCPSGYTSYSYDSQDTRCYSSRSFTDILIKKSRVKLFTIIGCCAGLGTLLLVIGIWWLYKLIKRRKAIKLKQKFFKRNGGLLLQQQLSSNEGNIEKTRLFTSKELVKATDNYNANRILGQGGQGTVYKGMLADGKIVVTYFLRAMEENSLFKILDARVLKEGEKEEIMSVANVTRRCLNLNGKKRPTMREVAFELVGNIRASNGASVLQQNYDEIDFVDNEITGPYATGSSLSSTGSFLNSVTLDVDPLISKKC</sequence>
<proteinExistence type="predicted"/>
<evidence type="ECO:0000313" key="1">
    <source>
        <dbReference type="EMBL" id="KAJ0014086.1"/>
    </source>
</evidence>
<name>A0ACC0XCJ6_9ROSI</name>
<comment type="caution">
    <text evidence="1">The sequence shown here is derived from an EMBL/GenBank/DDBJ whole genome shotgun (WGS) entry which is preliminary data.</text>
</comment>
<evidence type="ECO:0000313" key="2">
    <source>
        <dbReference type="Proteomes" id="UP001163603"/>
    </source>
</evidence>
<reference evidence="2" key="1">
    <citation type="journal article" date="2023" name="G3 (Bethesda)">
        <title>Genome assembly and association tests identify interacting loci associated with vigor, precocity, and sex in interspecific pistachio rootstocks.</title>
        <authorList>
            <person name="Palmer W."/>
            <person name="Jacygrad E."/>
            <person name="Sagayaradj S."/>
            <person name="Cavanaugh K."/>
            <person name="Han R."/>
            <person name="Bertier L."/>
            <person name="Beede B."/>
            <person name="Kafkas S."/>
            <person name="Golino D."/>
            <person name="Preece J."/>
            <person name="Michelmore R."/>
        </authorList>
    </citation>
    <scope>NUCLEOTIDE SEQUENCE [LARGE SCALE GENOMIC DNA]</scope>
</reference>
<dbReference type="EMBL" id="CM047748">
    <property type="protein sequence ID" value="KAJ0014086.1"/>
    <property type="molecule type" value="Genomic_DNA"/>
</dbReference>
<dbReference type="Proteomes" id="UP001163603">
    <property type="component" value="Chromosome 13"/>
</dbReference>
<accession>A0ACC0XCJ6</accession>